<evidence type="ECO:0000313" key="3">
    <source>
        <dbReference type="Proteomes" id="UP000298663"/>
    </source>
</evidence>
<sequence length="103" mass="12170">MSFPTRDTCASPRCYSQSLISLDFDAETWALFTVFLMAIIPGLAVAYHTRKVYRPLQSQDFVVGDCMKKPIPYDKDERDRQLTEKERERMMKWQTKNEFCFIS</sequence>
<name>A0A4U8UIN0_STECR</name>
<dbReference type="EMBL" id="AZBU02000001">
    <property type="protein sequence ID" value="TMS32566.1"/>
    <property type="molecule type" value="Genomic_DNA"/>
</dbReference>
<gene>
    <name evidence="2" type="ORF">L596_000386</name>
</gene>
<accession>A0A4U8UIN0</accession>
<keyword evidence="3" id="KW-1185">Reference proteome</keyword>
<organism evidence="2 3">
    <name type="scientific">Steinernema carpocapsae</name>
    <name type="common">Entomopathogenic nematode</name>
    <dbReference type="NCBI Taxonomy" id="34508"/>
    <lineage>
        <taxon>Eukaryota</taxon>
        <taxon>Metazoa</taxon>
        <taxon>Ecdysozoa</taxon>
        <taxon>Nematoda</taxon>
        <taxon>Chromadorea</taxon>
        <taxon>Rhabditida</taxon>
        <taxon>Tylenchina</taxon>
        <taxon>Panagrolaimomorpha</taxon>
        <taxon>Strongyloidoidea</taxon>
        <taxon>Steinernematidae</taxon>
        <taxon>Steinernema</taxon>
    </lineage>
</organism>
<evidence type="ECO:0000256" key="1">
    <source>
        <dbReference type="SAM" id="Phobius"/>
    </source>
</evidence>
<reference evidence="2 3" key="2">
    <citation type="journal article" date="2019" name="G3 (Bethesda)">
        <title>Hybrid Assembly of the Genome of the Entomopathogenic Nematode Steinernema carpocapsae Identifies the X-Chromosome.</title>
        <authorList>
            <person name="Serra L."/>
            <person name="Macchietto M."/>
            <person name="Macias-Munoz A."/>
            <person name="McGill C.J."/>
            <person name="Rodriguez I.M."/>
            <person name="Rodriguez B."/>
            <person name="Murad R."/>
            <person name="Mortazavi A."/>
        </authorList>
    </citation>
    <scope>NUCLEOTIDE SEQUENCE [LARGE SCALE GENOMIC DNA]</scope>
    <source>
        <strain evidence="2 3">ALL</strain>
    </source>
</reference>
<protein>
    <submittedName>
        <fullName evidence="2">Uncharacterized protein</fullName>
    </submittedName>
</protein>
<keyword evidence="1" id="KW-0472">Membrane</keyword>
<proteinExistence type="predicted"/>
<keyword evidence="1" id="KW-0812">Transmembrane</keyword>
<evidence type="ECO:0000313" key="2">
    <source>
        <dbReference type="EMBL" id="TMS32566.1"/>
    </source>
</evidence>
<reference evidence="2 3" key="1">
    <citation type="journal article" date="2015" name="Genome Biol.">
        <title>Comparative genomics of Steinernema reveals deeply conserved gene regulatory networks.</title>
        <authorList>
            <person name="Dillman A.R."/>
            <person name="Macchietto M."/>
            <person name="Porter C.F."/>
            <person name="Rogers A."/>
            <person name="Williams B."/>
            <person name="Antoshechkin I."/>
            <person name="Lee M.M."/>
            <person name="Goodwin Z."/>
            <person name="Lu X."/>
            <person name="Lewis E.E."/>
            <person name="Goodrich-Blair H."/>
            <person name="Stock S.P."/>
            <person name="Adams B.J."/>
            <person name="Sternberg P.W."/>
            <person name="Mortazavi A."/>
        </authorList>
    </citation>
    <scope>NUCLEOTIDE SEQUENCE [LARGE SCALE GENOMIC DNA]</scope>
    <source>
        <strain evidence="2 3">ALL</strain>
    </source>
</reference>
<dbReference type="Proteomes" id="UP000298663">
    <property type="component" value="Unassembled WGS sequence"/>
</dbReference>
<comment type="caution">
    <text evidence="2">The sequence shown here is derived from an EMBL/GenBank/DDBJ whole genome shotgun (WGS) entry which is preliminary data.</text>
</comment>
<feature type="transmembrane region" description="Helical" evidence="1">
    <location>
        <begin position="29"/>
        <end position="47"/>
    </location>
</feature>
<dbReference type="AlphaFoldDB" id="A0A4U8UIN0"/>
<keyword evidence="1" id="KW-1133">Transmembrane helix</keyword>